<evidence type="ECO:0000256" key="6">
    <source>
        <dbReference type="ARBA" id="ARBA00023136"/>
    </source>
</evidence>
<dbReference type="EMBL" id="CP013099">
    <property type="protein sequence ID" value="ALP53514.1"/>
    <property type="molecule type" value="Genomic_DNA"/>
</dbReference>
<dbReference type="GO" id="GO:0022857">
    <property type="term" value="F:transmembrane transporter activity"/>
    <property type="evidence" value="ECO:0007669"/>
    <property type="project" value="InterPro"/>
</dbReference>
<evidence type="ECO:0000256" key="3">
    <source>
        <dbReference type="ARBA" id="ARBA00022475"/>
    </source>
</evidence>
<sequence>MAFFDERDEDEVMSEINMTPLVDVMLVLLIIFMLTVPVLTRSLEVELPRASSSATETTPETVSVAVNAAGEVYWNDVLLTGPALTARLAAAAAETPQPQLHIRADRHTDYYHVVRVMAAARQAGLSRLGFVTEVDDAPG</sequence>
<keyword evidence="7" id="KW-0653">Protein transport</keyword>
<keyword evidence="7" id="KW-0813">Transport</keyword>
<dbReference type="AlphaFoldDB" id="A0A0S2TEF2"/>
<comment type="similarity">
    <text evidence="2 7">Belongs to the ExbD/TolR family.</text>
</comment>
<dbReference type="GO" id="GO:0015031">
    <property type="term" value="P:protein transport"/>
    <property type="evidence" value="ECO:0007669"/>
    <property type="project" value="UniProtKB-KW"/>
</dbReference>
<proteinExistence type="inferred from homology"/>
<name>A0A0S2TEF2_9GAMM</name>
<evidence type="ECO:0000256" key="8">
    <source>
        <dbReference type="SAM" id="Phobius"/>
    </source>
</evidence>
<keyword evidence="5 8" id="KW-1133">Transmembrane helix</keyword>
<evidence type="ECO:0000256" key="1">
    <source>
        <dbReference type="ARBA" id="ARBA00004162"/>
    </source>
</evidence>
<evidence type="ECO:0000313" key="10">
    <source>
        <dbReference type="Proteomes" id="UP000055136"/>
    </source>
</evidence>
<protein>
    <submittedName>
        <fullName evidence="9">Biopolymer transporter ExbD</fullName>
    </submittedName>
</protein>
<reference evidence="9" key="1">
    <citation type="submission" date="2015-10" db="EMBL/GenBank/DDBJ databases">
        <title>Description of Candidatus Tenderia electrophaga gen. nov, sp. nov., an Uncultivated Electroautotroph from a Biocathode Enrichment.</title>
        <authorList>
            <person name="Eddie B.J."/>
            <person name="Malanoski A.P."/>
            <person name="Wang Z."/>
            <person name="Hall R.J."/>
            <person name="Oh S.D."/>
            <person name="Heiner C."/>
            <person name="Lin B."/>
            <person name="Strycharz-Glaven S.M."/>
        </authorList>
    </citation>
    <scope>NUCLEOTIDE SEQUENCE [LARGE SCALE GENOMIC DNA]</scope>
    <source>
        <strain evidence="9">NRL1</strain>
    </source>
</reference>
<keyword evidence="6 8" id="KW-0472">Membrane</keyword>
<dbReference type="KEGG" id="tee:Tel_10370"/>
<dbReference type="PANTHER" id="PTHR30558:SF7">
    <property type="entry name" value="TOL-PAL SYSTEM PROTEIN TOLR"/>
    <property type="match status" value="1"/>
</dbReference>
<dbReference type="Proteomes" id="UP000055136">
    <property type="component" value="Chromosome"/>
</dbReference>
<dbReference type="GO" id="GO:0005886">
    <property type="term" value="C:plasma membrane"/>
    <property type="evidence" value="ECO:0007669"/>
    <property type="project" value="UniProtKB-SubCell"/>
</dbReference>
<dbReference type="STRING" id="1748243.Tel_10370"/>
<organism evidence="9 10">
    <name type="scientific">Candidatus Tenderia electrophaga</name>
    <dbReference type="NCBI Taxonomy" id="1748243"/>
    <lineage>
        <taxon>Bacteria</taxon>
        <taxon>Pseudomonadati</taxon>
        <taxon>Pseudomonadota</taxon>
        <taxon>Gammaproteobacteria</taxon>
        <taxon>Candidatus Tenderiales</taxon>
        <taxon>Candidatus Tenderiaceae</taxon>
        <taxon>Candidatus Tenderia</taxon>
    </lineage>
</organism>
<dbReference type="PANTHER" id="PTHR30558">
    <property type="entry name" value="EXBD MEMBRANE COMPONENT OF PMF-DRIVEN MACROMOLECULE IMPORT SYSTEM"/>
    <property type="match status" value="1"/>
</dbReference>
<keyword evidence="3" id="KW-1003">Cell membrane</keyword>
<feature type="transmembrane region" description="Helical" evidence="8">
    <location>
        <begin position="20"/>
        <end position="39"/>
    </location>
</feature>
<dbReference type="Gene3D" id="3.30.420.270">
    <property type="match status" value="1"/>
</dbReference>
<accession>A0A0S2TEF2</accession>
<evidence type="ECO:0000256" key="2">
    <source>
        <dbReference type="ARBA" id="ARBA00005811"/>
    </source>
</evidence>
<evidence type="ECO:0000256" key="5">
    <source>
        <dbReference type="ARBA" id="ARBA00022989"/>
    </source>
</evidence>
<evidence type="ECO:0000256" key="7">
    <source>
        <dbReference type="RuleBase" id="RU003879"/>
    </source>
</evidence>
<dbReference type="InterPro" id="IPR003400">
    <property type="entry name" value="ExbD"/>
</dbReference>
<evidence type="ECO:0000256" key="4">
    <source>
        <dbReference type="ARBA" id="ARBA00022692"/>
    </source>
</evidence>
<keyword evidence="4 7" id="KW-0812">Transmembrane</keyword>
<dbReference type="Pfam" id="PF02472">
    <property type="entry name" value="ExbD"/>
    <property type="match status" value="1"/>
</dbReference>
<comment type="subcellular location">
    <subcellularLocation>
        <location evidence="1">Cell membrane</location>
        <topology evidence="1">Single-pass membrane protein</topology>
    </subcellularLocation>
    <subcellularLocation>
        <location evidence="7">Cell membrane</location>
        <topology evidence="7">Single-pass type II membrane protein</topology>
    </subcellularLocation>
</comment>
<evidence type="ECO:0000313" key="9">
    <source>
        <dbReference type="EMBL" id="ALP53514.1"/>
    </source>
</evidence>
<keyword evidence="10" id="KW-1185">Reference proteome</keyword>
<gene>
    <name evidence="9" type="ORF">Tel_10370</name>
</gene>